<organism evidence="2 3">
    <name type="scientific">Candidatus Beckwithbacteria bacterium RBG_13_35_6</name>
    <dbReference type="NCBI Taxonomy" id="1797456"/>
    <lineage>
        <taxon>Bacteria</taxon>
        <taxon>Candidatus Beckwithiibacteriota</taxon>
    </lineage>
</organism>
<dbReference type="Proteomes" id="UP000178758">
    <property type="component" value="Unassembled WGS sequence"/>
</dbReference>
<evidence type="ECO:0000313" key="2">
    <source>
        <dbReference type="EMBL" id="OGD53269.1"/>
    </source>
</evidence>
<dbReference type="EMBL" id="MEZJ01000041">
    <property type="protein sequence ID" value="OGD53269.1"/>
    <property type="molecule type" value="Genomic_DNA"/>
</dbReference>
<keyword evidence="1" id="KW-1133">Transmembrane helix</keyword>
<gene>
    <name evidence="2" type="ORF">A3J78_00865</name>
</gene>
<accession>A0A1F5DDK1</accession>
<proteinExistence type="predicted"/>
<reference evidence="2 3" key="1">
    <citation type="journal article" date="2016" name="Nat. Commun.">
        <title>Thousands of microbial genomes shed light on interconnected biogeochemical processes in an aquifer system.</title>
        <authorList>
            <person name="Anantharaman K."/>
            <person name="Brown C.T."/>
            <person name="Hug L.A."/>
            <person name="Sharon I."/>
            <person name="Castelle C.J."/>
            <person name="Probst A.J."/>
            <person name="Thomas B.C."/>
            <person name="Singh A."/>
            <person name="Wilkins M.J."/>
            <person name="Karaoz U."/>
            <person name="Brodie E.L."/>
            <person name="Williams K.H."/>
            <person name="Hubbard S.S."/>
            <person name="Banfield J.F."/>
        </authorList>
    </citation>
    <scope>NUCLEOTIDE SEQUENCE [LARGE SCALE GENOMIC DNA]</scope>
</reference>
<evidence type="ECO:0000313" key="3">
    <source>
        <dbReference type="Proteomes" id="UP000178758"/>
    </source>
</evidence>
<protein>
    <recommendedName>
        <fullName evidence="4">Transmembrane protein</fullName>
    </recommendedName>
</protein>
<evidence type="ECO:0008006" key="4">
    <source>
        <dbReference type="Google" id="ProtNLM"/>
    </source>
</evidence>
<sequence>MFIESLNVKAVLIISLLIIFVGGLIITKKTEKQEQKKILLSPKPASSISPSFQATPYPSINQPNQENYLLQYAEGECDTNSQCVYIEYGCGGGHGRCTTTPDKYKDMMTTCDYNPDFPAFLGYNCQCISSLGQCGWVK</sequence>
<feature type="transmembrane region" description="Helical" evidence="1">
    <location>
        <begin position="6"/>
        <end position="27"/>
    </location>
</feature>
<name>A0A1F5DDK1_9BACT</name>
<keyword evidence="1" id="KW-0472">Membrane</keyword>
<evidence type="ECO:0000256" key="1">
    <source>
        <dbReference type="SAM" id="Phobius"/>
    </source>
</evidence>
<keyword evidence="1" id="KW-0812">Transmembrane</keyword>
<comment type="caution">
    <text evidence="2">The sequence shown here is derived from an EMBL/GenBank/DDBJ whole genome shotgun (WGS) entry which is preliminary data.</text>
</comment>
<dbReference type="AlphaFoldDB" id="A0A1F5DDK1"/>